<evidence type="ECO:0000256" key="1">
    <source>
        <dbReference type="ARBA" id="ARBA00022723"/>
    </source>
</evidence>
<evidence type="ECO:0000313" key="8">
    <source>
        <dbReference type="Proteomes" id="UP000292362"/>
    </source>
</evidence>
<evidence type="ECO:0000256" key="5">
    <source>
        <dbReference type="PROSITE-ProRule" id="PRU00042"/>
    </source>
</evidence>
<dbReference type="EMBL" id="PITJ01000133">
    <property type="protein sequence ID" value="TBU04450.1"/>
    <property type="molecule type" value="Genomic_DNA"/>
</dbReference>
<evidence type="ECO:0000256" key="3">
    <source>
        <dbReference type="ARBA" id="ARBA00022771"/>
    </source>
</evidence>
<proteinExistence type="predicted"/>
<dbReference type="VEuPathDB" id="MicrosporidiaDB:CWI37_0133p0010"/>
<name>A0A4Q9LC57_9MICR</name>
<comment type="caution">
    <text evidence="7">The sequence shown here is derived from an EMBL/GenBank/DDBJ whole genome shotgun (WGS) entry which is preliminary data.</text>
</comment>
<dbReference type="Gene3D" id="3.30.160.60">
    <property type="entry name" value="Classic Zinc Finger"/>
    <property type="match status" value="1"/>
</dbReference>
<dbReference type="GO" id="GO:0005634">
    <property type="term" value="C:nucleus"/>
    <property type="evidence" value="ECO:0007669"/>
    <property type="project" value="TreeGrafter"/>
</dbReference>
<gene>
    <name evidence="7" type="ORF">CWI37_0133p0010</name>
</gene>
<dbReference type="PROSITE" id="PS00028">
    <property type="entry name" value="ZINC_FINGER_C2H2_1"/>
    <property type="match status" value="2"/>
</dbReference>
<dbReference type="AlphaFoldDB" id="A0A4Q9LC57"/>
<evidence type="ECO:0000256" key="2">
    <source>
        <dbReference type="ARBA" id="ARBA00022737"/>
    </source>
</evidence>
<dbReference type="PANTHER" id="PTHR23057">
    <property type="entry name" value="JUXTAPOSED WITH ANOTHER ZINC FINGER PROTEIN 1"/>
    <property type="match status" value="1"/>
</dbReference>
<accession>A0A4Q9LC57</accession>
<evidence type="ECO:0000313" key="7">
    <source>
        <dbReference type="EMBL" id="TBU04450.1"/>
    </source>
</evidence>
<dbReference type="Proteomes" id="UP000292362">
    <property type="component" value="Unassembled WGS sequence"/>
</dbReference>
<organism evidence="7 8">
    <name type="scientific">Hamiltosporidium tvaerminnensis</name>
    <dbReference type="NCBI Taxonomy" id="1176355"/>
    <lineage>
        <taxon>Eukaryota</taxon>
        <taxon>Fungi</taxon>
        <taxon>Fungi incertae sedis</taxon>
        <taxon>Microsporidia</taxon>
        <taxon>Dubosqiidae</taxon>
        <taxon>Hamiltosporidium</taxon>
    </lineage>
</organism>
<evidence type="ECO:0000259" key="6">
    <source>
        <dbReference type="PROSITE" id="PS50157"/>
    </source>
</evidence>
<protein>
    <recommendedName>
        <fullName evidence="6">C2H2-type domain-containing protein</fullName>
    </recommendedName>
</protein>
<keyword evidence="2" id="KW-0677">Repeat</keyword>
<evidence type="ECO:0000256" key="4">
    <source>
        <dbReference type="ARBA" id="ARBA00022833"/>
    </source>
</evidence>
<dbReference type="InterPro" id="IPR051580">
    <property type="entry name" value="ZnF-Chromatin_assoc"/>
</dbReference>
<keyword evidence="4" id="KW-0862">Zinc</keyword>
<sequence>MTYGMNPFGSINMKKALQVVGDSDYLRKKRIEFLKNRERYLETSTKMTESHREMEYILLRIERKLFFNDIEPRIHRRIMSEKPIFPENGDLVAHNYETNLKKVHDDGFNATHKQCTNTTKRSTIETMKANQSIFDQQSLETLKIRKKYPCLYVNCEKSYKNANGLKYHLKYGHTLNPVVKQFRCDVEGCIKSYKSINGLQYHKINEHNHKKIFKYYDSDNSFY</sequence>
<keyword evidence="1" id="KW-0479">Metal-binding</keyword>
<reference evidence="7 8" key="1">
    <citation type="submission" date="2017-12" db="EMBL/GenBank/DDBJ databases">
        <authorList>
            <person name="Pombert J.-F."/>
            <person name="Haag K.L."/>
            <person name="Ebert D."/>
        </authorList>
    </citation>
    <scope>NUCLEOTIDE SEQUENCE [LARGE SCALE GENOMIC DNA]</scope>
    <source>
        <strain evidence="7">FI-OER-3-3</strain>
    </source>
</reference>
<dbReference type="InterPro" id="IPR013087">
    <property type="entry name" value="Znf_C2H2_type"/>
</dbReference>
<dbReference type="GO" id="GO:0008270">
    <property type="term" value="F:zinc ion binding"/>
    <property type="evidence" value="ECO:0007669"/>
    <property type="project" value="UniProtKB-KW"/>
</dbReference>
<dbReference type="PROSITE" id="PS50157">
    <property type="entry name" value="ZINC_FINGER_C2H2_2"/>
    <property type="match status" value="1"/>
</dbReference>
<dbReference type="SMART" id="SM00355">
    <property type="entry name" value="ZnF_C2H2"/>
    <property type="match status" value="2"/>
</dbReference>
<dbReference type="PANTHER" id="PTHR23057:SF0">
    <property type="entry name" value="JUXTAPOSED WITH ANOTHER ZINC FINGER PROTEIN 1"/>
    <property type="match status" value="1"/>
</dbReference>
<keyword evidence="3 5" id="KW-0863">Zinc-finger</keyword>
<feature type="domain" description="C2H2-type" evidence="6">
    <location>
        <begin position="148"/>
        <end position="174"/>
    </location>
</feature>